<dbReference type="EMBL" id="NSJZ01000081">
    <property type="protein sequence ID" value="PAU92836.1"/>
    <property type="molecule type" value="Genomic_DNA"/>
</dbReference>
<proteinExistence type="predicted"/>
<protein>
    <recommendedName>
        <fullName evidence="3">BrnT family toxin</fullName>
    </recommendedName>
</protein>
<name>A0A2A2G4Y4_9RHOB</name>
<dbReference type="AlphaFoldDB" id="A0A2A2G4Y4"/>
<reference evidence="1 2" key="1">
    <citation type="submission" date="2017-09" db="EMBL/GenBank/DDBJ databases">
        <title>Paracoccus alkalisoli sp. nov., isolated from saline alkaline soil.</title>
        <authorList>
            <person name="Dong X."/>
            <person name="Zhang G."/>
        </authorList>
    </citation>
    <scope>NUCLEOTIDE SEQUENCE [LARGE SCALE GENOMIC DNA]</scope>
    <source>
        <strain evidence="1 2">WN007</strain>
    </source>
</reference>
<gene>
    <name evidence="1" type="ORF">CK240_17635</name>
</gene>
<keyword evidence="2" id="KW-1185">Reference proteome</keyword>
<dbReference type="Gene3D" id="3.10.450.530">
    <property type="entry name" value="Ribonuclease toxin, BrnT, of type II toxin-antitoxin system"/>
    <property type="match status" value="1"/>
</dbReference>
<dbReference type="Pfam" id="PF04365">
    <property type="entry name" value="BrnT_toxin"/>
    <property type="match status" value="1"/>
</dbReference>
<organism evidence="1 2">
    <name type="scientific">Paracoccus salipaludis</name>
    <dbReference type="NCBI Taxonomy" id="2032623"/>
    <lineage>
        <taxon>Bacteria</taxon>
        <taxon>Pseudomonadati</taxon>
        <taxon>Pseudomonadota</taxon>
        <taxon>Alphaproteobacteria</taxon>
        <taxon>Rhodobacterales</taxon>
        <taxon>Paracoccaceae</taxon>
        <taxon>Paracoccus</taxon>
    </lineage>
</organism>
<comment type="caution">
    <text evidence="1">The sequence shown here is derived from an EMBL/GenBank/DDBJ whole genome shotgun (WGS) entry which is preliminary data.</text>
</comment>
<sequence length="97" mass="11131">MRMRFVWDPAKAESNHRKHGIRFEDAVRVFFDPLHLTVQDRVESGEYRWQTTGQVGGATVLLVAHTVTEEGPEPAETIRIISARRATPQERKRYANG</sequence>
<dbReference type="OrthoDB" id="839663at2"/>
<dbReference type="Proteomes" id="UP000218023">
    <property type="component" value="Unassembled WGS sequence"/>
</dbReference>
<evidence type="ECO:0000313" key="1">
    <source>
        <dbReference type="EMBL" id="PAU92836.1"/>
    </source>
</evidence>
<dbReference type="InterPro" id="IPR038573">
    <property type="entry name" value="BrnT_sf"/>
</dbReference>
<evidence type="ECO:0008006" key="3">
    <source>
        <dbReference type="Google" id="ProtNLM"/>
    </source>
</evidence>
<evidence type="ECO:0000313" key="2">
    <source>
        <dbReference type="Proteomes" id="UP000218023"/>
    </source>
</evidence>
<accession>A0A2A2G4Y4</accession>
<dbReference type="InterPro" id="IPR007460">
    <property type="entry name" value="BrnT_toxin"/>
</dbReference>